<dbReference type="SUPFAM" id="SSF53697">
    <property type="entry name" value="SIS domain"/>
    <property type="match status" value="1"/>
</dbReference>
<organism evidence="3 4">
    <name type="scientific">Sorangium cellulosum</name>
    <name type="common">Polyangium cellulosum</name>
    <dbReference type="NCBI Taxonomy" id="56"/>
    <lineage>
        <taxon>Bacteria</taxon>
        <taxon>Pseudomonadati</taxon>
        <taxon>Myxococcota</taxon>
        <taxon>Polyangia</taxon>
        <taxon>Polyangiales</taxon>
        <taxon>Polyangiaceae</taxon>
        <taxon>Sorangium</taxon>
    </lineage>
</organism>
<dbReference type="Pfam" id="PF01380">
    <property type="entry name" value="SIS"/>
    <property type="match status" value="2"/>
</dbReference>
<evidence type="ECO:0000259" key="2">
    <source>
        <dbReference type="PROSITE" id="PS51464"/>
    </source>
</evidence>
<name>A0A150QQW5_SORCE</name>
<reference evidence="3 4" key="1">
    <citation type="submission" date="2014-02" db="EMBL/GenBank/DDBJ databases">
        <title>The small core and large imbalanced accessory genome model reveals a collaborative survival strategy of Sorangium cellulosum strains in nature.</title>
        <authorList>
            <person name="Han K."/>
            <person name="Peng R."/>
            <person name="Blom J."/>
            <person name="Li Y.-Z."/>
        </authorList>
    </citation>
    <scope>NUCLEOTIDE SEQUENCE [LARGE SCALE GENOMIC DNA]</scope>
    <source>
        <strain evidence="3 4">So0008-312</strain>
    </source>
</reference>
<dbReference type="GO" id="GO:0097367">
    <property type="term" value="F:carbohydrate derivative binding"/>
    <property type="evidence" value="ECO:0007669"/>
    <property type="project" value="InterPro"/>
</dbReference>
<dbReference type="InterPro" id="IPR035490">
    <property type="entry name" value="GlmS/FrlB_SIS"/>
</dbReference>
<proteinExistence type="predicted"/>
<dbReference type="InterPro" id="IPR035466">
    <property type="entry name" value="GlmS/AgaS_SIS"/>
</dbReference>
<dbReference type="InterPro" id="IPR046348">
    <property type="entry name" value="SIS_dom_sf"/>
</dbReference>
<dbReference type="Gene3D" id="3.40.50.10490">
    <property type="entry name" value="Glucose-6-phosphate isomerase like protein, domain 1"/>
    <property type="match status" value="2"/>
</dbReference>
<protein>
    <submittedName>
        <fullName evidence="3">Iron dicitrate transport regulator FecR</fullName>
    </submittedName>
</protein>
<evidence type="ECO:0000256" key="1">
    <source>
        <dbReference type="ARBA" id="ARBA00022737"/>
    </source>
</evidence>
<feature type="domain" description="SIS" evidence="2">
    <location>
        <begin position="190"/>
        <end position="321"/>
    </location>
</feature>
<dbReference type="GO" id="GO:1901135">
    <property type="term" value="P:carbohydrate derivative metabolic process"/>
    <property type="evidence" value="ECO:0007669"/>
    <property type="project" value="InterPro"/>
</dbReference>
<dbReference type="OrthoDB" id="9761808at2"/>
<dbReference type="PROSITE" id="PS51464">
    <property type="entry name" value="SIS"/>
    <property type="match status" value="2"/>
</dbReference>
<keyword evidence="1" id="KW-0677">Repeat</keyword>
<dbReference type="AlphaFoldDB" id="A0A150QQW5"/>
<evidence type="ECO:0000313" key="4">
    <source>
        <dbReference type="Proteomes" id="UP000075260"/>
    </source>
</evidence>
<accession>A0A150QQW5</accession>
<gene>
    <name evidence="3" type="ORF">BE15_19025</name>
</gene>
<evidence type="ECO:0000313" key="3">
    <source>
        <dbReference type="EMBL" id="KYF70066.1"/>
    </source>
</evidence>
<comment type="caution">
    <text evidence="3">The sequence shown here is derived from an EMBL/GenBank/DDBJ whole genome shotgun (WGS) entry which is preliminary data.</text>
</comment>
<feature type="domain" description="SIS" evidence="2">
    <location>
        <begin position="26"/>
        <end position="174"/>
    </location>
</feature>
<dbReference type="EMBL" id="JEMA01000428">
    <property type="protein sequence ID" value="KYF70066.1"/>
    <property type="molecule type" value="Genomic_DNA"/>
</dbReference>
<dbReference type="PANTHER" id="PTHR10937:SF8">
    <property type="entry name" value="AMINOTRANSFERASE-RELATED"/>
    <property type="match status" value="1"/>
</dbReference>
<dbReference type="Proteomes" id="UP000075260">
    <property type="component" value="Unassembled WGS sequence"/>
</dbReference>
<dbReference type="CDD" id="cd05009">
    <property type="entry name" value="SIS_GlmS_GlmD_2"/>
    <property type="match status" value="1"/>
</dbReference>
<dbReference type="InterPro" id="IPR001347">
    <property type="entry name" value="SIS_dom"/>
</dbReference>
<dbReference type="CDD" id="cd05008">
    <property type="entry name" value="SIS_GlmS_GlmD_1"/>
    <property type="match status" value="1"/>
</dbReference>
<sequence>MAEEARSAPEVVAQQLTQDEPAYSALGARLRAAPPPSVVTIARGSSDHAASYLAYLAMTQLGCPVASLPPSVVTLYRAPLRLPGALAVAVSQSGQSPDVVSTLEACGAAGALTAAMINQLGSPLTQVAASTLPLRAGPERSVAATKSFIASLSAMARLVACWKEDAALLDALRALPDALSAASEGDVGPLVGALAGEQRLLVLGRGPGFSIALEAALKFKETCGLHAEAFTVAEVQHGPMALIDERFPLLIFAPRGPAQAGLVRVAEDFRGQGAKVILVGPAGLPGVDLAVPESPHELLDPLCQVQAFYLAAAALAEARGLDPDAPRRLKKVTKTL</sequence>
<dbReference type="RefSeq" id="WP_061607882.1">
    <property type="nucleotide sequence ID" value="NZ_JEMA01000428.1"/>
</dbReference>
<dbReference type="PANTHER" id="PTHR10937">
    <property type="entry name" value="GLUCOSAMINE--FRUCTOSE-6-PHOSPHATE AMINOTRANSFERASE, ISOMERIZING"/>
    <property type="match status" value="1"/>
</dbReference>